<accession>A0A1X6ZIZ0</accession>
<evidence type="ECO:0000313" key="6">
    <source>
        <dbReference type="Proteomes" id="UP000193061"/>
    </source>
</evidence>
<keyword evidence="2" id="KW-0378">Hydrolase</keyword>
<name>A0A1X6ZIZ0_9RHOB</name>
<dbReference type="EMBL" id="FWFX01000008">
    <property type="protein sequence ID" value="SLN52725.1"/>
    <property type="molecule type" value="Genomic_DNA"/>
</dbReference>
<feature type="chain" id="PRO_5012304502" evidence="3">
    <location>
        <begin position="21"/>
        <end position="277"/>
    </location>
</feature>
<sequence length="277" mass="30192">MLKEVTLVLATLLIAGPVTAFGCGNEANSCKIETGEYHIVLPENWEGGPAVVHLHGYGGTGAKVIGNKAFVEAFTARGYAFIAPTALPWLEDKPADWSVRDGWNTYPRSDVIFLREVLADVVLRANVDASRVLLTGFSRGGSMVWEVACLAPDLALGYAPASGGFWLPATEDCQAPVNLLHTHGFVDKVVPLEGRAIHSDEYDITITQADIWQGLAVWRRENDCPPNAADHKITDGLWRKSWICKVGSLEILLHNGGHGYPEGWSSQALDWFEGLEN</sequence>
<organism evidence="5 6">
    <name type="scientific">Roseovarius albus</name>
    <dbReference type="NCBI Taxonomy" id="1247867"/>
    <lineage>
        <taxon>Bacteria</taxon>
        <taxon>Pseudomonadati</taxon>
        <taxon>Pseudomonadota</taxon>
        <taxon>Alphaproteobacteria</taxon>
        <taxon>Rhodobacterales</taxon>
        <taxon>Roseobacteraceae</taxon>
        <taxon>Roseovarius</taxon>
    </lineage>
</organism>
<dbReference type="InterPro" id="IPR050955">
    <property type="entry name" value="Plant_Biomass_Hydrol_Est"/>
</dbReference>
<dbReference type="Gene3D" id="3.40.50.1820">
    <property type="entry name" value="alpha/beta hydrolase"/>
    <property type="match status" value="1"/>
</dbReference>
<feature type="signal peptide" evidence="3">
    <location>
        <begin position="1"/>
        <end position="20"/>
    </location>
</feature>
<dbReference type="InterPro" id="IPR029058">
    <property type="entry name" value="AB_hydrolase_fold"/>
</dbReference>
<evidence type="ECO:0000256" key="1">
    <source>
        <dbReference type="ARBA" id="ARBA00022729"/>
    </source>
</evidence>
<evidence type="ECO:0000313" key="5">
    <source>
        <dbReference type="EMBL" id="SLN52725.1"/>
    </source>
</evidence>
<dbReference type="GO" id="GO:0016787">
    <property type="term" value="F:hydrolase activity"/>
    <property type="evidence" value="ECO:0007669"/>
    <property type="project" value="UniProtKB-KW"/>
</dbReference>
<dbReference type="SUPFAM" id="SSF53474">
    <property type="entry name" value="alpha/beta-Hydrolases"/>
    <property type="match status" value="1"/>
</dbReference>
<reference evidence="5 6" key="1">
    <citation type="submission" date="2017-03" db="EMBL/GenBank/DDBJ databases">
        <authorList>
            <person name="Afonso C.L."/>
            <person name="Miller P.J."/>
            <person name="Scott M.A."/>
            <person name="Spackman E."/>
            <person name="Goraichik I."/>
            <person name="Dimitrov K.M."/>
            <person name="Suarez D.L."/>
            <person name="Swayne D.E."/>
        </authorList>
    </citation>
    <scope>NUCLEOTIDE SEQUENCE [LARGE SCALE GENOMIC DNA]</scope>
    <source>
        <strain evidence="5 6">CECT 7450</strain>
    </source>
</reference>
<keyword evidence="1 3" id="KW-0732">Signal</keyword>
<dbReference type="RefSeq" id="WP_085806288.1">
    <property type="nucleotide sequence ID" value="NZ_FWFX01000008.1"/>
</dbReference>
<keyword evidence="6" id="KW-1185">Reference proteome</keyword>
<feature type="domain" description="Phospholipase/carboxylesterase/thioesterase" evidence="4">
    <location>
        <begin position="120"/>
        <end position="195"/>
    </location>
</feature>
<evidence type="ECO:0000259" key="4">
    <source>
        <dbReference type="Pfam" id="PF02230"/>
    </source>
</evidence>
<proteinExistence type="predicted"/>
<gene>
    <name evidence="5" type="ORF">ROA7450_02662</name>
</gene>
<dbReference type="AlphaFoldDB" id="A0A1X6ZIZ0"/>
<dbReference type="PROSITE" id="PS51257">
    <property type="entry name" value="PROKAR_LIPOPROTEIN"/>
    <property type="match status" value="1"/>
</dbReference>
<dbReference type="OrthoDB" id="9805640at2"/>
<protein>
    <submittedName>
        <fullName evidence="5">Phospholipase/Carboxylesterase</fullName>
    </submittedName>
</protein>
<dbReference type="InterPro" id="IPR003140">
    <property type="entry name" value="PLipase/COase/thioEstase"/>
</dbReference>
<dbReference type="PANTHER" id="PTHR43037">
    <property type="entry name" value="UNNAMED PRODUCT-RELATED"/>
    <property type="match status" value="1"/>
</dbReference>
<dbReference type="Pfam" id="PF02230">
    <property type="entry name" value="Abhydrolase_2"/>
    <property type="match status" value="1"/>
</dbReference>
<evidence type="ECO:0000256" key="3">
    <source>
        <dbReference type="SAM" id="SignalP"/>
    </source>
</evidence>
<dbReference type="PANTHER" id="PTHR43037:SF5">
    <property type="entry name" value="FERULOYL ESTERASE"/>
    <property type="match status" value="1"/>
</dbReference>
<evidence type="ECO:0000256" key="2">
    <source>
        <dbReference type="ARBA" id="ARBA00022801"/>
    </source>
</evidence>
<dbReference type="Proteomes" id="UP000193061">
    <property type="component" value="Unassembled WGS sequence"/>
</dbReference>